<evidence type="ECO:0000256" key="1">
    <source>
        <dbReference type="SAM" id="MobiDB-lite"/>
    </source>
</evidence>
<evidence type="ECO:0000313" key="3">
    <source>
        <dbReference type="Proteomes" id="UP001516023"/>
    </source>
</evidence>
<feature type="region of interest" description="Disordered" evidence="1">
    <location>
        <begin position="330"/>
        <end position="361"/>
    </location>
</feature>
<accession>A0ABD3Q6Q4</accession>
<comment type="caution">
    <text evidence="2">The sequence shown here is derived from an EMBL/GenBank/DDBJ whole genome shotgun (WGS) entry which is preliminary data.</text>
</comment>
<keyword evidence="3" id="KW-1185">Reference proteome</keyword>
<proteinExistence type="predicted"/>
<organism evidence="2 3">
    <name type="scientific">Cyclotella cryptica</name>
    <dbReference type="NCBI Taxonomy" id="29204"/>
    <lineage>
        <taxon>Eukaryota</taxon>
        <taxon>Sar</taxon>
        <taxon>Stramenopiles</taxon>
        <taxon>Ochrophyta</taxon>
        <taxon>Bacillariophyta</taxon>
        <taxon>Coscinodiscophyceae</taxon>
        <taxon>Thalassiosirophycidae</taxon>
        <taxon>Stephanodiscales</taxon>
        <taxon>Stephanodiscaceae</taxon>
        <taxon>Cyclotella</taxon>
    </lineage>
</organism>
<protein>
    <submittedName>
        <fullName evidence="2">Uncharacterized protein</fullName>
    </submittedName>
</protein>
<gene>
    <name evidence="2" type="ORF">HJC23_002074</name>
</gene>
<evidence type="ECO:0000313" key="2">
    <source>
        <dbReference type="EMBL" id="KAL3795667.1"/>
    </source>
</evidence>
<dbReference type="Proteomes" id="UP001516023">
    <property type="component" value="Unassembled WGS sequence"/>
</dbReference>
<sequence>MRGRPPQSILLLKHAGRTLTDDETVSEILAEVDEDDDDDDDEQDTIGEDDYTKLKLTLDILPPIDPKFGLELKEKAEKMSTKDLLEAYCLNAVGMRYGMELGEGEMEEYERWLSKDHDDGEVEGNAEIGEQTEEGRKNTDGTNQSLHIRKRAALLRKQMERSLSEETLRLIEEEHERVQAYLKEGNEHHALSSEVVYGLVPEAALTQQRRKGRALKGGATMNIKRVLQRNMNVNWADTTRNSLLFLFFGYFGGRNSFSRTFLLLSAPLCFFIQTRPVKVAIKQLFYAIGEPPGILLSLLPAPQQVIMSLDYAGVMRGLYGEDVVKGESWYEDAEIQSEDEEEEHDEYDEEEKDEYDSDDEY</sequence>
<reference evidence="2 3" key="1">
    <citation type="journal article" date="2020" name="G3 (Bethesda)">
        <title>Improved Reference Genome for Cyclotella cryptica CCMP332, a Model for Cell Wall Morphogenesis, Salinity Adaptation, and Lipid Production in Diatoms (Bacillariophyta).</title>
        <authorList>
            <person name="Roberts W.R."/>
            <person name="Downey K.M."/>
            <person name="Ruck E.C."/>
            <person name="Traller J.C."/>
            <person name="Alverson A.J."/>
        </authorList>
    </citation>
    <scope>NUCLEOTIDE SEQUENCE [LARGE SCALE GENOMIC DNA]</scope>
    <source>
        <strain evidence="2 3">CCMP332</strain>
    </source>
</reference>
<dbReference type="EMBL" id="JABMIG020000069">
    <property type="protein sequence ID" value="KAL3795667.1"/>
    <property type="molecule type" value="Genomic_DNA"/>
</dbReference>
<feature type="region of interest" description="Disordered" evidence="1">
    <location>
        <begin position="116"/>
        <end position="145"/>
    </location>
</feature>
<name>A0ABD3Q6Q4_9STRA</name>
<dbReference type="AlphaFoldDB" id="A0ABD3Q6Q4"/>